<evidence type="ECO:0000256" key="4">
    <source>
        <dbReference type="ARBA" id="ARBA00023136"/>
    </source>
</evidence>
<accession>A0A562TI98</accession>
<feature type="transmembrane region" description="Helical" evidence="5">
    <location>
        <begin position="78"/>
        <end position="98"/>
    </location>
</feature>
<feature type="transmembrane region" description="Helical" evidence="5">
    <location>
        <begin position="144"/>
        <end position="161"/>
    </location>
</feature>
<proteinExistence type="predicted"/>
<dbReference type="InterPro" id="IPR032808">
    <property type="entry name" value="DoxX"/>
</dbReference>
<evidence type="ECO:0000313" key="7">
    <source>
        <dbReference type="Proteomes" id="UP000320593"/>
    </source>
</evidence>
<keyword evidence="2 5" id="KW-0812">Transmembrane</keyword>
<evidence type="ECO:0000256" key="5">
    <source>
        <dbReference type="SAM" id="Phobius"/>
    </source>
</evidence>
<dbReference type="Proteomes" id="UP000320593">
    <property type="component" value="Unassembled WGS sequence"/>
</dbReference>
<organism evidence="6 7">
    <name type="scientific">Roseibium hamelinense</name>
    <dbReference type="NCBI Taxonomy" id="150831"/>
    <lineage>
        <taxon>Bacteria</taxon>
        <taxon>Pseudomonadati</taxon>
        <taxon>Pseudomonadota</taxon>
        <taxon>Alphaproteobacteria</taxon>
        <taxon>Hyphomicrobiales</taxon>
        <taxon>Stappiaceae</taxon>
        <taxon>Roseibium</taxon>
    </lineage>
</organism>
<keyword evidence="3 5" id="KW-1133">Transmembrane helix</keyword>
<evidence type="ECO:0000256" key="1">
    <source>
        <dbReference type="ARBA" id="ARBA00004141"/>
    </source>
</evidence>
<comment type="caution">
    <text evidence="6">The sequence shown here is derived from an EMBL/GenBank/DDBJ whole genome shotgun (WGS) entry which is preliminary data.</text>
</comment>
<comment type="subcellular location">
    <subcellularLocation>
        <location evidence="1">Membrane</location>
        <topology evidence="1">Multi-pass membrane protein</topology>
    </subcellularLocation>
</comment>
<sequence length="170" mass="18263">MTASYSYDAAEKGFLSHLATRLRQARLRGRVPGFDWSNRFAHWALRIPLGGLLLYYGLQKVPDAFVAPGSYGVPAVLFVLAALAELLGPVALFIGGVIETWRPKNGMVRLAGDILTRGGAFAGVAAVAGVILFFYWGTLTIADLQVMALGLSLFLLLRGNFYGRAAKSTA</sequence>
<keyword evidence="4 5" id="KW-0472">Membrane</keyword>
<protein>
    <submittedName>
        <fullName evidence="6">DoxX-like protein</fullName>
    </submittedName>
</protein>
<dbReference type="AlphaFoldDB" id="A0A562TI98"/>
<dbReference type="Pfam" id="PF07681">
    <property type="entry name" value="DoxX"/>
    <property type="match status" value="1"/>
</dbReference>
<evidence type="ECO:0000256" key="2">
    <source>
        <dbReference type="ARBA" id="ARBA00022692"/>
    </source>
</evidence>
<keyword evidence="7" id="KW-1185">Reference proteome</keyword>
<reference evidence="6 7" key="1">
    <citation type="submission" date="2019-07" db="EMBL/GenBank/DDBJ databases">
        <title>Genomic Encyclopedia of Archaeal and Bacterial Type Strains, Phase II (KMG-II): from individual species to whole genera.</title>
        <authorList>
            <person name="Goeker M."/>
        </authorList>
    </citation>
    <scope>NUCLEOTIDE SEQUENCE [LARGE SCALE GENOMIC DNA]</scope>
    <source>
        <strain evidence="6 7">ATCC BAA-252</strain>
    </source>
</reference>
<dbReference type="EMBL" id="VLLF01000001">
    <property type="protein sequence ID" value="TWI93322.1"/>
    <property type="molecule type" value="Genomic_DNA"/>
</dbReference>
<gene>
    <name evidence="6" type="ORF">JM93_00878</name>
</gene>
<evidence type="ECO:0000256" key="3">
    <source>
        <dbReference type="ARBA" id="ARBA00022989"/>
    </source>
</evidence>
<feature type="transmembrane region" description="Helical" evidence="5">
    <location>
        <begin position="119"/>
        <end position="138"/>
    </location>
</feature>
<name>A0A562TI98_9HYPH</name>
<evidence type="ECO:0000313" key="6">
    <source>
        <dbReference type="EMBL" id="TWI93322.1"/>
    </source>
</evidence>